<feature type="region of interest" description="Disordered" evidence="1">
    <location>
        <begin position="358"/>
        <end position="399"/>
    </location>
</feature>
<feature type="compositionally biased region" description="Basic and acidic residues" evidence="1">
    <location>
        <begin position="377"/>
        <end position="390"/>
    </location>
</feature>
<sequence length="622" mass="69005">MITVDQIHNLVVGDVVEIFDSIPNIDGEFIITGISTQTTFNITSTINYDTTGILTYFGKVRTKLVNNLSVGDIGVELNWHNGNSIGTIDSRIGFFGFDIGDKCWTFIPEAQKVGKRYFGDKGTLCVGIINCLGINLGGSMNTGNNLISGSNFLITGGNINGVEITNSKGSFTEICINKLVCNLDINGNQLTNGILNGVEITNGKGSFTELCVNKLVCNLDIIGNQVLNGNYLNSKGSFTEICIEKLTCNLDINNYNLTNASTIQANTGLFTNLNVLKTFIINDVLPALKNSKYKIKIDSVIDTSVYREGLFRTIYSTKSGEKRPFVFCKSGDEFEDMDSFIACPVENSQIFEWENGSAGSSEIGGGNKKPIKRKASVKNEKASSKKGKESVEEESSQVGSSIDLNKQDYAELKKFIRDEFNYSPSSLSSILLDSSKNCIIVALVDKYCKFASREHKSNFQYLLFNSLGCKKKCHDVDCSRAINAEILFKDLPEKVKIILNRVLKLEDKDINLLDVATTECTRYIKENYDENISPLVYDKNLNLFKSEATNSSIVNLVGKCEKCIFEHQISTNGEYCIKCKICSSMFPTDTHIKIPKHTNPTFYQFIQNNTIIINNNYGAMKF</sequence>
<name>A0AAD5TZD5_9FUNG</name>
<keyword evidence="3" id="KW-1185">Reference proteome</keyword>
<evidence type="ECO:0000256" key="1">
    <source>
        <dbReference type="SAM" id="MobiDB-lite"/>
    </source>
</evidence>
<protein>
    <submittedName>
        <fullName evidence="2">Uncharacterized protein</fullName>
    </submittedName>
</protein>
<evidence type="ECO:0000313" key="3">
    <source>
        <dbReference type="Proteomes" id="UP001211065"/>
    </source>
</evidence>
<dbReference type="Proteomes" id="UP001211065">
    <property type="component" value="Unassembled WGS sequence"/>
</dbReference>
<gene>
    <name evidence="2" type="ORF">HK099_005353</name>
</gene>
<organism evidence="2 3">
    <name type="scientific">Clydaea vesicula</name>
    <dbReference type="NCBI Taxonomy" id="447962"/>
    <lineage>
        <taxon>Eukaryota</taxon>
        <taxon>Fungi</taxon>
        <taxon>Fungi incertae sedis</taxon>
        <taxon>Chytridiomycota</taxon>
        <taxon>Chytridiomycota incertae sedis</taxon>
        <taxon>Chytridiomycetes</taxon>
        <taxon>Lobulomycetales</taxon>
        <taxon>Lobulomycetaceae</taxon>
        <taxon>Clydaea</taxon>
    </lineage>
</organism>
<reference evidence="2" key="1">
    <citation type="submission" date="2020-05" db="EMBL/GenBank/DDBJ databases">
        <title>Phylogenomic resolution of chytrid fungi.</title>
        <authorList>
            <person name="Stajich J.E."/>
            <person name="Amses K."/>
            <person name="Simmons R."/>
            <person name="Seto K."/>
            <person name="Myers J."/>
            <person name="Bonds A."/>
            <person name="Quandt C.A."/>
            <person name="Barry K."/>
            <person name="Liu P."/>
            <person name="Grigoriev I."/>
            <person name="Longcore J.E."/>
            <person name="James T.Y."/>
        </authorList>
    </citation>
    <scope>NUCLEOTIDE SEQUENCE</scope>
    <source>
        <strain evidence="2">JEL0476</strain>
    </source>
</reference>
<proteinExistence type="predicted"/>
<accession>A0AAD5TZD5</accession>
<comment type="caution">
    <text evidence="2">The sequence shown here is derived from an EMBL/GenBank/DDBJ whole genome shotgun (WGS) entry which is preliminary data.</text>
</comment>
<dbReference type="EMBL" id="JADGJW010000410">
    <property type="protein sequence ID" value="KAJ3217785.1"/>
    <property type="molecule type" value="Genomic_DNA"/>
</dbReference>
<dbReference type="AlphaFoldDB" id="A0AAD5TZD5"/>
<evidence type="ECO:0000313" key="2">
    <source>
        <dbReference type="EMBL" id="KAJ3217785.1"/>
    </source>
</evidence>